<keyword evidence="4" id="KW-0813">Transport</keyword>
<evidence type="ECO:0000313" key="12">
    <source>
        <dbReference type="EMBL" id="KAK2163517.1"/>
    </source>
</evidence>
<accession>A0AAD9K2F5</accession>
<proteinExistence type="inferred from homology"/>
<organism evidence="12 13">
    <name type="scientific">Paralvinella palmiformis</name>
    <dbReference type="NCBI Taxonomy" id="53620"/>
    <lineage>
        <taxon>Eukaryota</taxon>
        <taxon>Metazoa</taxon>
        <taxon>Spiralia</taxon>
        <taxon>Lophotrochozoa</taxon>
        <taxon>Annelida</taxon>
        <taxon>Polychaeta</taxon>
        <taxon>Sedentaria</taxon>
        <taxon>Canalipalpata</taxon>
        <taxon>Terebellida</taxon>
        <taxon>Terebelliformia</taxon>
        <taxon>Alvinellidae</taxon>
        <taxon>Paralvinella</taxon>
    </lineage>
</organism>
<dbReference type="Proteomes" id="UP001208570">
    <property type="component" value="Unassembled WGS sequence"/>
</dbReference>
<reference evidence="12" key="1">
    <citation type="journal article" date="2023" name="Mol. Biol. Evol.">
        <title>Third-Generation Sequencing Reveals the Adaptive Role of the Epigenome in Three Deep-Sea Polychaetes.</title>
        <authorList>
            <person name="Perez M."/>
            <person name="Aroh O."/>
            <person name="Sun Y."/>
            <person name="Lan Y."/>
            <person name="Juniper S.K."/>
            <person name="Young C.R."/>
            <person name="Angers B."/>
            <person name="Qian P.Y."/>
        </authorList>
    </citation>
    <scope>NUCLEOTIDE SEQUENCE</scope>
    <source>
        <strain evidence="12">P08H-3</strain>
    </source>
</reference>
<evidence type="ECO:0000313" key="13">
    <source>
        <dbReference type="Proteomes" id="UP001208570"/>
    </source>
</evidence>
<evidence type="ECO:0000256" key="10">
    <source>
        <dbReference type="ARBA" id="ARBA00023128"/>
    </source>
</evidence>
<evidence type="ECO:0000256" key="11">
    <source>
        <dbReference type="ARBA" id="ARBA00023136"/>
    </source>
</evidence>
<keyword evidence="13" id="KW-1185">Reference proteome</keyword>
<sequence>MKSSDEFVDMTESTGNLTGLSKANVLRKSAASKNEVWRYKSWDGFGKSALITLGRGLKYAVVAMAVTIAIDKAFGLHNSQHSHNSDH</sequence>
<evidence type="ECO:0000256" key="2">
    <source>
        <dbReference type="ARBA" id="ARBA00004298"/>
    </source>
</evidence>
<comment type="caution">
    <text evidence="12">The sequence shown here is derived from an EMBL/GenBank/DDBJ whole genome shotgun (WGS) entry which is preliminary data.</text>
</comment>
<evidence type="ECO:0000256" key="5">
    <source>
        <dbReference type="ARBA" id="ARBA00022660"/>
    </source>
</evidence>
<evidence type="ECO:0000256" key="8">
    <source>
        <dbReference type="ARBA" id="ARBA00022982"/>
    </source>
</evidence>
<comment type="subcellular location">
    <subcellularLocation>
        <location evidence="2">Mitochondrion inner membrane</location>
        <topology evidence="2">Single-pass membrane protein</topology>
        <orientation evidence="2">Matrix side</orientation>
    </subcellularLocation>
</comment>
<dbReference type="Pfam" id="PF08122">
    <property type="entry name" value="NDUF_B12"/>
    <property type="match status" value="1"/>
</dbReference>
<keyword evidence="5" id="KW-0679">Respiratory chain</keyword>
<keyword evidence="7" id="KW-0999">Mitochondrion inner membrane</keyword>
<name>A0AAD9K2F5_9ANNE</name>
<dbReference type="AlphaFoldDB" id="A0AAD9K2F5"/>
<dbReference type="InterPro" id="IPR012576">
    <property type="entry name" value="NDUFB3"/>
</dbReference>
<keyword evidence="11" id="KW-0472">Membrane</keyword>
<gene>
    <name evidence="12" type="ORF">LSH36_78g00035</name>
</gene>
<keyword evidence="8" id="KW-0249">Electron transport</keyword>
<evidence type="ECO:0000256" key="1">
    <source>
        <dbReference type="ARBA" id="ARBA00003195"/>
    </source>
</evidence>
<dbReference type="GO" id="GO:0005743">
    <property type="term" value="C:mitochondrial inner membrane"/>
    <property type="evidence" value="ECO:0007669"/>
    <property type="project" value="UniProtKB-SubCell"/>
</dbReference>
<keyword evidence="9" id="KW-1133">Transmembrane helix</keyword>
<protein>
    <submittedName>
        <fullName evidence="12">Uncharacterized protein</fullName>
    </submittedName>
</protein>
<evidence type="ECO:0000256" key="6">
    <source>
        <dbReference type="ARBA" id="ARBA00022692"/>
    </source>
</evidence>
<comment type="similarity">
    <text evidence="3">Belongs to the complex I NDUFB3 subunit family.</text>
</comment>
<dbReference type="EMBL" id="JAODUP010000078">
    <property type="protein sequence ID" value="KAK2163517.1"/>
    <property type="molecule type" value="Genomic_DNA"/>
</dbReference>
<dbReference type="GO" id="GO:0022900">
    <property type="term" value="P:electron transport chain"/>
    <property type="evidence" value="ECO:0007669"/>
    <property type="project" value="InterPro"/>
</dbReference>
<evidence type="ECO:0000256" key="7">
    <source>
        <dbReference type="ARBA" id="ARBA00022792"/>
    </source>
</evidence>
<comment type="function">
    <text evidence="1">Accessory subunit of the mitochondrial membrane respiratory chain NADH dehydrogenase (Complex I), that is believed not to be involved in catalysis. Complex I functions in the transfer of electrons from NADH to the respiratory chain. The immediate electron acceptor for the enzyme is believed to be ubiquinone.</text>
</comment>
<evidence type="ECO:0000256" key="4">
    <source>
        <dbReference type="ARBA" id="ARBA00022448"/>
    </source>
</evidence>
<evidence type="ECO:0000256" key="3">
    <source>
        <dbReference type="ARBA" id="ARBA00005667"/>
    </source>
</evidence>
<keyword evidence="10" id="KW-0496">Mitochondrion</keyword>
<evidence type="ECO:0000256" key="9">
    <source>
        <dbReference type="ARBA" id="ARBA00022989"/>
    </source>
</evidence>
<keyword evidence="6" id="KW-0812">Transmembrane</keyword>